<dbReference type="PATRIC" id="fig|889378.3.peg.1612"/>
<dbReference type="HOGENOM" id="CLU_489930_0_0_12"/>
<evidence type="ECO:0000313" key="1">
    <source>
        <dbReference type="EMBL" id="AFG37683.1"/>
    </source>
</evidence>
<dbReference type="Proteomes" id="UP000007383">
    <property type="component" value="Chromosome"/>
</dbReference>
<dbReference type="RefSeq" id="WP_014455666.1">
    <property type="nucleotide sequence ID" value="NC_017098.1"/>
</dbReference>
<organism evidence="1 2">
    <name type="scientific">Spirochaeta africana (strain ATCC 700263 / DSM 8902 / Z-7692)</name>
    <dbReference type="NCBI Taxonomy" id="889378"/>
    <lineage>
        <taxon>Bacteria</taxon>
        <taxon>Pseudomonadati</taxon>
        <taxon>Spirochaetota</taxon>
        <taxon>Spirochaetia</taxon>
        <taxon>Spirochaetales</taxon>
        <taxon>Spirochaetaceae</taxon>
        <taxon>Spirochaeta</taxon>
    </lineage>
</organism>
<reference evidence="2" key="1">
    <citation type="journal article" date="2013" name="Stand. Genomic Sci.">
        <title>Complete genome sequence of the halophilic bacterium Spirochaeta africana type strain (Z-7692(T)) from the alkaline Lake Magadi in the East African Rift.</title>
        <authorList>
            <person name="Liolos K."/>
            <person name="Abt B."/>
            <person name="Scheuner C."/>
            <person name="Teshima H."/>
            <person name="Held B."/>
            <person name="Lapidus A."/>
            <person name="Nolan M."/>
            <person name="Lucas S."/>
            <person name="Deshpande S."/>
            <person name="Cheng J.F."/>
            <person name="Tapia R."/>
            <person name="Goodwin L.A."/>
            <person name="Pitluck S."/>
            <person name="Pagani I."/>
            <person name="Ivanova N."/>
            <person name="Mavromatis K."/>
            <person name="Mikhailova N."/>
            <person name="Huntemann M."/>
            <person name="Pati A."/>
            <person name="Chen A."/>
            <person name="Palaniappan K."/>
            <person name="Land M."/>
            <person name="Rohde M."/>
            <person name="Tindall B.J."/>
            <person name="Detter J.C."/>
            <person name="Goker M."/>
            <person name="Bristow J."/>
            <person name="Eisen J.A."/>
            <person name="Markowitz V."/>
            <person name="Hugenholtz P."/>
            <person name="Woyke T."/>
            <person name="Klenk H.P."/>
            <person name="Kyrpides N.C."/>
        </authorList>
    </citation>
    <scope>NUCLEOTIDE SEQUENCE</scope>
    <source>
        <strain evidence="2">ATCC 700263 / DSM 8902 / Z-7692</strain>
    </source>
</reference>
<sequence length="556" mass="62468">MKPSPRLTVLLAAAVIVIAAAGFWAFSHMRTVRIERDFRAALQQADTAMQQQDRLRAERAIHEAQDSASSILDYIRVMRRGYEYYELWDGPQPLFRTARQAAALEPEEQRFWALAVDAALAAEEYQLAKEWALQYLQQPAFQDLVLEAVLRGGGITESDGSAFGDLLLLLSRLLDDPAPEDFFRAAIATGDPRYAVNALLLSAGVGDYPAVYDVLDALPAAAEASPAAAAILYAQLGMARRALELLHRHPPEPELYVTVGLDRLEAELYLRVDDFDQGLQRYREIPVSELQDRDRINTLYALQYHPDEFGEQARVMLAWLREAPQSLAAARTLLQWYQEPASPISPFEPDIAELHRQLQTELLFIEERFADDLGLYHLVGEKQDIGPETYRARLWLMFEQSPADPILQRLLLFHSVVTGDVGGLQSLLRRSPQLRQNYGAYQAIAERRWAADPGPVHMAADPALLYNYGLLQLQQGNISSAAEVFEVLLERRYAAAHRTRRSALAARAELGLALAHTLDAEYAAATTRLERAFSYEPGLAVGRQLEIYLKEHAQHD</sequence>
<evidence type="ECO:0000313" key="2">
    <source>
        <dbReference type="Proteomes" id="UP000007383"/>
    </source>
</evidence>
<dbReference type="AlphaFoldDB" id="H9UJJ0"/>
<gene>
    <name evidence="1" type="ordered locus">Spiaf_1625</name>
</gene>
<dbReference type="STRING" id="889378.Spiaf_1625"/>
<dbReference type="KEGG" id="sfc:Spiaf_1625"/>
<proteinExistence type="predicted"/>
<protein>
    <recommendedName>
        <fullName evidence="3">Tetratricopeptide repeat protein</fullName>
    </recommendedName>
</protein>
<dbReference type="EMBL" id="CP003282">
    <property type="protein sequence ID" value="AFG37683.1"/>
    <property type="molecule type" value="Genomic_DNA"/>
</dbReference>
<name>H9UJJ0_SPIAZ</name>
<accession>H9UJJ0</accession>
<keyword evidence="2" id="KW-1185">Reference proteome</keyword>
<evidence type="ECO:0008006" key="3">
    <source>
        <dbReference type="Google" id="ProtNLM"/>
    </source>
</evidence>